<evidence type="ECO:0000313" key="3">
    <source>
        <dbReference type="Proteomes" id="UP000598174"/>
    </source>
</evidence>
<comment type="caution">
    <text evidence="2">The sequence shown here is derived from an EMBL/GenBank/DDBJ whole genome shotgun (WGS) entry which is preliminary data.</text>
</comment>
<feature type="chain" id="PRO_5038116181" evidence="1">
    <location>
        <begin position="28"/>
        <end position="630"/>
    </location>
</feature>
<protein>
    <submittedName>
        <fullName evidence="2">Uncharacterized protein</fullName>
    </submittedName>
</protein>
<sequence>MSKNMRAAAHLLIAGVTATAVWSTALAAPAAAAEPATTAAASIVADPTNLATDEDKVKAAAALGLNPGIDMLVLDDQAFVLSLWRQAKPDTFVQGAALRAYDDSDPQAAYQFITAGVFAAAADDAQAEIAAERAKALRRSVAVIVGLDPAETALIELTDLNFIIEVWERAEAGSFVKAAAEQAIKGTRTEWTAFLTTGAAAAEDLDVKKKLEDATAEEAAELKAEQLAAAKRSLLQLLLLPVTEELVNAPNRQYVLHVLNNAKGTEVKLAAQAAVNATDLETALSDFIFTGGATANGKDEAAAAAKELAGYKAQVTAIRDAAVLDSWLPDLVAAADQALTTGTLLSLQTFLLKGQDEARAKDKKSWAGPALSGTRIGVLHTDGTAYVKDGSVSATGGWAKEYPGVKQLVLAGDRIGVLTADGTAYVKDGSLSAPWAKEYTGVKQLALAGDRIGVLTTSGNALVKEGALNAAWSTQHTGIKQIALTTTRVGVLTTGGVAYVKEGALNTAWANEKSGVTQLALSGNRIGALATDGIAWVKEGTLSASWVNERAGGKQLVLAGDRIGVLANDGVAWVKDGALNAAWANEQTNVVKLALDANRIGVLRGDGTVYVKDGVLSAGWYTQMNVGPLS</sequence>
<gene>
    <name evidence="2" type="ORF">Afe05nite_10540</name>
</gene>
<evidence type="ECO:0000313" key="2">
    <source>
        <dbReference type="EMBL" id="GIE09214.1"/>
    </source>
</evidence>
<accession>A0A919MC84</accession>
<evidence type="ECO:0000256" key="1">
    <source>
        <dbReference type="SAM" id="SignalP"/>
    </source>
</evidence>
<name>A0A919MC84_9ACTN</name>
<dbReference type="EMBL" id="BOMM01000008">
    <property type="protein sequence ID" value="GIE09214.1"/>
    <property type="molecule type" value="Genomic_DNA"/>
</dbReference>
<dbReference type="RefSeq" id="WP_203815829.1">
    <property type="nucleotide sequence ID" value="NZ_BAAABP010000021.1"/>
</dbReference>
<proteinExistence type="predicted"/>
<feature type="signal peptide" evidence="1">
    <location>
        <begin position="1"/>
        <end position="27"/>
    </location>
</feature>
<keyword evidence="3" id="KW-1185">Reference proteome</keyword>
<keyword evidence="1" id="KW-0732">Signal</keyword>
<dbReference type="AlphaFoldDB" id="A0A919MC84"/>
<organism evidence="2 3">
    <name type="scientific">Paractinoplanes ferrugineus</name>
    <dbReference type="NCBI Taxonomy" id="113564"/>
    <lineage>
        <taxon>Bacteria</taxon>
        <taxon>Bacillati</taxon>
        <taxon>Actinomycetota</taxon>
        <taxon>Actinomycetes</taxon>
        <taxon>Micromonosporales</taxon>
        <taxon>Micromonosporaceae</taxon>
        <taxon>Paractinoplanes</taxon>
    </lineage>
</organism>
<reference evidence="2" key="1">
    <citation type="submission" date="2021-01" db="EMBL/GenBank/DDBJ databases">
        <title>Whole genome shotgun sequence of Actinoplanes ferrugineus NBRC 15555.</title>
        <authorList>
            <person name="Komaki H."/>
            <person name="Tamura T."/>
        </authorList>
    </citation>
    <scope>NUCLEOTIDE SEQUENCE</scope>
    <source>
        <strain evidence="2">NBRC 15555</strain>
    </source>
</reference>
<dbReference type="Proteomes" id="UP000598174">
    <property type="component" value="Unassembled WGS sequence"/>
</dbReference>